<reference evidence="1 2" key="1">
    <citation type="submission" date="2023-03" db="EMBL/GenBank/DDBJ databases">
        <title>High recombination rates correlate with genetic variation in Cardiocondyla obscurior ants.</title>
        <authorList>
            <person name="Errbii M."/>
        </authorList>
    </citation>
    <scope>NUCLEOTIDE SEQUENCE [LARGE SCALE GENOMIC DNA]</scope>
    <source>
        <strain evidence="1">Alpha-2009</strain>
        <tissue evidence="1">Whole body</tissue>
    </source>
</reference>
<sequence>MKDQRIIIFRGNDFASRMFNSISLLQIYCITKDKFDFFFFNIAKCKRKPEIVKVENIISASLGRTSPLIFRNEILNYYLLALPRTVADSVITYVWNGILLATCGTRFTELICY</sequence>
<dbReference type="Proteomes" id="UP001430953">
    <property type="component" value="Unassembled WGS sequence"/>
</dbReference>
<proteinExistence type="predicted"/>
<dbReference type="AlphaFoldDB" id="A0AAW2FPH3"/>
<keyword evidence="2" id="KW-1185">Reference proteome</keyword>
<evidence type="ECO:0000313" key="1">
    <source>
        <dbReference type="EMBL" id="KAL0117004.1"/>
    </source>
</evidence>
<comment type="caution">
    <text evidence="1">The sequence shown here is derived from an EMBL/GenBank/DDBJ whole genome shotgun (WGS) entry which is preliminary data.</text>
</comment>
<dbReference type="EMBL" id="JADYXP020000009">
    <property type="protein sequence ID" value="KAL0117004.1"/>
    <property type="molecule type" value="Genomic_DNA"/>
</dbReference>
<accession>A0AAW2FPH3</accession>
<name>A0AAW2FPH3_9HYME</name>
<organism evidence="1 2">
    <name type="scientific">Cardiocondyla obscurior</name>
    <dbReference type="NCBI Taxonomy" id="286306"/>
    <lineage>
        <taxon>Eukaryota</taxon>
        <taxon>Metazoa</taxon>
        <taxon>Ecdysozoa</taxon>
        <taxon>Arthropoda</taxon>
        <taxon>Hexapoda</taxon>
        <taxon>Insecta</taxon>
        <taxon>Pterygota</taxon>
        <taxon>Neoptera</taxon>
        <taxon>Endopterygota</taxon>
        <taxon>Hymenoptera</taxon>
        <taxon>Apocrita</taxon>
        <taxon>Aculeata</taxon>
        <taxon>Formicoidea</taxon>
        <taxon>Formicidae</taxon>
        <taxon>Myrmicinae</taxon>
        <taxon>Cardiocondyla</taxon>
    </lineage>
</organism>
<evidence type="ECO:0000313" key="2">
    <source>
        <dbReference type="Proteomes" id="UP001430953"/>
    </source>
</evidence>
<protein>
    <submittedName>
        <fullName evidence="1">Uncharacterized protein</fullName>
    </submittedName>
</protein>
<gene>
    <name evidence="1" type="ORF">PUN28_010104</name>
</gene>